<reference evidence="1" key="1">
    <citation type="submission" date="2014-05" db="EMBL/GenBank/DDBJ databases">
        <authorList>
            <person name="Chronopoulou M."/>
        </authorList>
    </citation>
    <scope>NUCLEOTIDE SEQUENCE</scope>
    <source>
        <tissue evidence="1">Whole organism</tissue>
    </source>
</reference>
<proteinExistence type="predicted"/>
<name>A0A0K2VF43_LEPSM</name>
<evidence type="ECO:0000313" key="1">
    <source>
        <dbReference type="EMBL" id="CDW48516.1"/>
    </source>
</evidence>
<sequence>MVCPIHYKLHLMSGIVTEISYFCIIYMKETEGLLLIKY</sequence>
<dbReference type="EMBL" id="HACA01031155">
    <property type="protein sequence ID" value="CDW48516.1"/>
    <property type="molecule type" value="Transcribed_RNA"/>
</dbReference>
<protein>
    <submittedName>
        <fullName evidence="1">Uncharacterized protein</fullName>
    </submittedName>
</protein>
<organism evidence="1">
    <name type="scientific">Lepeophtheirus salmonis</name>
    <name type="common">Salmon louse</name>
    <name type="synonym">Caligus salmonis</name>
    <dbReference type="NCBI Taxonomy" id="72036"/>
    <lineage>
        <taxon>Eukaryota</taxon>
        <taxon>Metazoa</taxon>
        <taxon>Ecdysozoa</taxon>
        <taxon>Arthropoda</taxon>
        <taxon>Crustacea</taxon>
        <taxon>Multicrustacea</taxon>
        <taxon>Hexanauplia</taxon>
        <taxon>Copepoda</taxon>
        <taxon>Siphonostomatoida</taxon>
        <taxon>Caligidae</taxon>
        <taxon>Lepeophtheirus</taxon>
    </lineage>
</organism>
<dbReference type="AlphaFoldDB" id="A0A0K2VF43"/>
<accession>A0A0K2VF43</accession>